<dbReference type="SUPFAM" id="SSF48452">
    <property type="entry name" value="TPR-like"/>
    <property type="match status" value="1"/>
</dbReference>
<sequence>MALYRHCVSKLVKYGFSGFYSSGTPESLLPARQKLFASRVNVHHGMTTWNRSLCSQRVERQGGHRNGQNNNFYCSIMLVPAAFKGLFTKDEEKELTPEDNLVNHIKRSILLMQNGESEKAERILHLALKMAQDLKHEKDSFVALGDYKKGEEGFLFCLDSLKKKITMGAQDEDTRVLYSQTLDRYSLFLVQANRATEAVKHINTAVEVAESVFGNLNNKVGAILLADMGVIKTAAGEKDAAALCFEKALSIANREEVDASVAVIMVNRGLALKESGASDEAKHWCQLGLDQALKENNRAIKKAAEECLKVNSKNESDKQRINYAAV</sequence>
<organism evidence="7 8">
    <name type="scientific">Megalurothrips usitatus</name>
    <name type="common">bean blossom thrips</name>
    <dbReference type="NCBI Taxonomy" id="439358"/>
    <lineage>
        <taxon>Eukaryota</taxon>
        <taxon>Metazoa</taxon>
        <taxon>Ecdysozoa</taxon>
        <taxon>Arthropoda</taxon>
        <taxon>Hexapoda</taxon>
        <taxon>Insecta</taxon>
        <taxon>Pterygota</taxon>
        <taxon>Neoptera</taxon>
        <taxon>Paraneoptera</taxon>
        <taxon>Thysanoptera</taxon>
        <taxon>Terebrantia</taxon>
        <taxon>Thripoidea</taxon>
        <taxon>Thripidae</taxon>
        <taxon>Megalurothrips</taxon>
    </lineage>
</organism>
<evidence type="ECO:0000256" key="2">
    <source>
        <dbReference type="ARBA" id="ARBA00008219"/>
    </source>
</evidence>
<dbReference type="EMBL" id="JAPTSV010000774">
    <property type="protein sequence ID" value="KAJ1519135.1"/>
    <property type="molecule type" value="Genomic_DNA"/>
</dbReference>
<dbReference type="InterPro" id="IPR011990">
    <property type="entry name" value="TPR-like_helical_dom_sf"/>
</dbReference>
<evidence type="ECO:0000256" key="3">
    <source>
        <dbReference type="ARBA" id="ARBA00022737"/>
    </source>
</evidence>
<gene>
    <name evidence="7" type="ORF">ONE63_011255</name>
</gene>
<comment type="subcellular location">
    <subcellularLocation>
        <location evidence="1">Mitochondrion</location>
    </subcellularLocation>
</comment>
<reference evidence="7" key="1">
    <citation type="submission" date="2022-12" db="EMBL/GenBank/DDBJ databases">
        <title>Chromosome-level genome assembly of the bean flower thrips Megalurothrips usitatus.</title>
        <authorList>
            <person name="Ma L."/>
            <person name="Liu Q."/>
            <person name="Li H."/>
            <person name="Cai W."/>
        </authorList>
    </citation>
    <scope>NUCLEOTIDE SEQUENCE</scope>
    <source>
        <strain evidence="7">Cailab_2022a</strain>
    </source>
</reference>
<comment type="similarity">
    <text evidence="2">Belongs to the TTC19 family.</text>
</comment>
<keyword evidence="5" id="KW-0809">Transit peptide</keyword>
<dbReference type="GO" id="GO:0034551">
    <property type="term" value="P:mitochondrial respiratory chain complex III assembly"/>
    <property type="evidence" value="ECO:0007669"/>
    <property type="project" value="InterPro"/>
</dbReference>
<evidence type="ECO:0000313" key="7">
    <source>
        <dbReference type="EMBL" id="KAJ1519135.1"/>
    </source>
</evidence>
<proteinExistence type="inferred from homology"/>
<dbReference type="InterPro" id="IPR040395">
    <property type="entry name" value="TTC19"/>
</dbReference>
<dbReference type="AlphaFoldDB" id="A0AAV7X659"/>
<dbReference type="Gene3D" id="1.25.40.10">
    <property type="entry name" value="Tetratricopeptide repeat domain"/>
    <property type="match status" value="1"/>
</dbReference>
<keyword evidence="8" id="KW-1185">Reference proteome</keyword>
<dbReference type="GO" id="GO:0005743">
    <property type="term" value="C:mitochondrial inner membrane"/>
    <property type="evidence" value="ECO:0007669"/>
    <property type="project" value="TreeGrafter"/>
</dbReference>
<name>A0AAV7X659_9NEOP</name>
<evidence type="ECO:0000256" key="1">
    <source>
        <dbReference type="ARBA" id="ARBA00004173"/>
    </source>
</evidence>
<dbReference type="PANTHER" id="PTHR13143">
    <property type="entry name" value="TETRATRICOPEPTIDE REPEAT PROTEIN 19"/>
    <property type="match status" value="1"/>
</dbReference>
<dbReference type="PANTHER" id="PTHR13143:SF6">
    <property type="entry name" value="TETRATRICOPEPTIDE REPEAT PROTEIN 19, MITOCHONDRIAL"/>
    <property type="match status" value="1"/>
</dbReference>
<keyword evidence="4" id="KW-0802">TPR repeat</keyword>
<keyword evidence="3" id="KW-0677">Repeat</keyword>
<protein>
    <recommendedName>
        <fullName evidence="9">Tetratricopeptide repeat protein 19 homolog, mitochondrial</fullName>
    </recommendedName>
</protein>
<evidence type="ECO:0000256" key="4">
    <source>
        <dbReference type="ARBA" id="ARBA00022803"/>
    </source>
</evidence>
<keyword evidence="6" id="KW-0496">Mitochondrion</keyword>
<accession>A0AAV7X659</accession>
<dbReference type="Proteomes" id="UP001075354">
    <property type="component" value="Unassembled WGS sequence"/>
</dbReference>
<evidence type="ECO:0008006" key="9">
    <source>
        <dbReference type="Google" id="ProtNLM"/>
    </source>
</evidence>
<evidence type="ECO:0000313" key="8">
    <source>
        <dbReference type="Proteomes" id="UP001075354"/>
    </source>
</evidence>
<comment type="caution">
    <text evidence="7">The sequence shown here is derived from an EMBL/GenBank/DDBJ whole genome shotgun (WGS) entry which is preliminary data.</text>
</comment>
<evidence type="ECO:0000256" key="6">
    <source>
        <dbReference type="ARBA" id="ARBA00023128"/>
    </source>
</evidence>
<evidence type="ECO:0000256" key="5">
    <source>
        <dbReference type="ARBA" id="ARBA00022946"/>
    </source>
</evidence>